<reference evidence="2 3" key="1">
    <citation type="submission" date="2016-02" db="EMBL/GenBank/DDBJ databases">
        <title>Genome analysis of coral dinoflagellate symbionts highlights evolutionary adaptations to a symbiotic lifestyle.</title>
        <authorList>
            <person name="Aranda M."/>
            <person name="Li Y."/>
            <person name="Liew Y.J."/>
            <person name="Baumgarten S."/>
            <person name="Simakov O."/>
            <person name="Wilson M."/>
            <person name="Piel J."/>
            <person name="Ashoor H."/>
            <person name="Bougouffa S."/>
            <person name="Bajic V.B."/>
            <person name="Ryu T."/>
            <person name="Ravasi T."/>
            <person name="Bayer T."/>
            <person name="Micklem G."/>
            <person name="Kim H."/>
            <person name="Bhak J."/>
            <person name="Lajeunesse T.C."/>
            <person name="Voolstra C.R."/>
        </authorList>
    </citation>
    <scope>NUCLEOTIDE SEQUENCE [LARGE SCALE GENOMIC DNA]</scope>
    <source>
        <strain evidence="2 3">CCMP2467</strain>
    </source>
</reference>
<keyword evidence="3" id="KW-1185">Reference proteome</keyword>
<evidence type="ECO:0000313" key="2">
    <source>
        <dbReference type="EMBL" id="OLP79789.1"/>
    </source>
</evidence>
<dbReference type="EMBL" id="LSRX01001447">
    <property type="protein sequence ID" value="OLP79789.1"/>
    <property type="molecule type" value="Genomic_DNA"/>
</dbReference>
<feature type="compositionally biased region" description="Acidic residues" evidence="1">
    <location>
        <begin position="126"/>
        <end position="138"/>
    </location>
</feature>
<proteinExistence type="predicted"/>
<gene>
    <name evidence="2" type="ORF">AK812_SmicGene39883</name>
</gene>
<accession>A0A1Q9CA33</accession>
<organism evidence="2 3">
    <name type="scientific">Symbiodinium microadriaticum</name>
    <name type="common">Dinoflagellate</name>
    <name type="synonym">Zooxanthella microadriatica</name>
    <dbReference type="NCBI Taxonomy" id="2951"/>
    <lineage>
        <taxon>Eukaryota</taxon>
        <taxon>Sar</taxon>
        <taxon>Alveolata</taxon>
        <taxon>Dinophyceae</taxon>
        <taxon>Suessiales</taxon>
        <taxon>Symbiodiniaceae</taxon>
        <taxon>Symbiodinium</taxon>
    </lineage>
</organism>
<dbReference type="OrthoDB" id="417069at2759"/>
<protein>
    <submittedName>
        <fullName evidence="2">Uncharacterized protein</fullName>
    </submittedName>
</protein>
<sequence>MSTGYGTEAEKLSALWVVVATAVEQLNILSSEFPRLRSQLDRLSSEVCSLRSRVESFEEDLVESLSDLHQRLDLLHSHSAAYDLGDLGPQTTDISLANGILAMAVCFAQLLWLQADPEEQQHGDEKDDEGEGEAEEAATDQQPPKRKSNPHNGPVYTVYMAFLEPLVLSFDAVKLWRHSQIRAVLMDSIPEDERKRRTLPQVLGASAFCDTTLGDLDVLEIFAGVGSSFSFLCSAVTGRCVMLPEGLQASPAVRMGNLLATRSVLFIYLARAMGVTYLLEQPQHHTTGGLASIRIFKEMYAAGKKTVTGIPSMVRSTQEYTPEFAEAVLHTWAERCNDQQRQAELLSVVRWMKASGRLQLPAAWPADFP</sequence>
<dbReference type="AlphaFoldDB" id="A0A1Q9CA33"/>
<name>A0A1Q9CA33_SYMMI</name>
<evidence type="ECO:0000313" key="3">
    <source>
        <dbReference type="Proteomes" id="UP000186817"/>
    </source>
</evidence>
<comment type="caution">
    <text evidence="2">The sequence shown here is derived from an EMBL/GenBank/DDBJ whole genome shotgun (WGS) entry which is preliminary data.</text>
</comment>
<feature type="region of interest" description="Disordered" evidence="1">
    <location>
        <begin position="119"/>
        <end position="151"/>
    </location>
</feature>
<dbReference type="Proteomes" id="UP000186817">
    <property type="component" value="Unassembled WGS sequence"/>
</dbReference>
<evidence type="ECO:0000256" key="1">
    <source>
        <dbReference type="SAM" id="MobiDB-lite"/>
    </source>
</evidence>